<name>A0ABD0RKM2_CIRMR</name>
<dbReference type="InterPro" id="IPR003360">
    <property type="entry name" value="US22-like"/>
</dbReference>
<comment type="caution">
    <text evidence="1">The sequence shown here is derived from an EMBL/GenBank/DDBJ whole genome shotgun (WGS) entry which is preliminary data.</text>
</comment>
<reference evidence="1 2" key="1">
    <citation type="submission" date="2024-05" db="EMBL/GenBank/DDBJ databases">
        <title>Genome sequencing and assembly of Indian major carp, Cirrhinus mrigala (Hamilton, 1822).</title>
        <authorList>
            <person name="Mohindra V."/>
            <person name="Chowdhury L.M."/>
            <person name="Lal K."/>
            <person name="Jena J.K."/>
        </authorList>
    </citation>
    <scope>NUCLEOTIDE SEQUENCE [LARGE SCALE GENOMIC DNA]</scope>
    <source>
        <strain evidence="1">CM1030</strain>
        <tissue evidence="1">Blood</tissue>
    </source>
</reference>
<organism evidence="1 2">
    <name type="scientific">Cirrhinus mrigala</name>
    <name type="common">Mrigala</name>
    <dbReference type="NCBI Taxonomy" id="683832"/>
    <lineage>
        <taxon>Eukaryota</taxon>
        <taxon>Metazoa</taxon>
        <taxon>Chordata</taxon>
        <taxon>Craniata</taxon>
        <taxon>Vertebrata</taxon>
        <taxon>Euteleostomi</taxon>
        <taxon>Actinopterygii</taxon>
        <taxon>Neopterygii</taxon>
        <taxon>Teleostei</taxon>
        <taxon>Ostariophysi</taxon>
        <taxon>Cypriniformes</taxon>
        <taxon>Cyprinidae</taxon>
        <taxon>Labeoninae</taxon>
        <taxon>Labeonini</taxon>
        <taxon>Cirrhinus</taxon>
    </lineage>
</organism>
<dbReference type="Pfam" id="PF02393">
    <property type="entry name" value="US22"/>
    <property type="match status" value="1"/>
</dbReference>
<evidence type="ECO:0000313" key="1">
    <source>
        <dbReference type="EMBL" id="KAL0199064.1"/>
    </source>
</evidence>
<gene>
    <name evidence="1" type="ORF">M9458_007604</name>
</gene>
<dbReference type="EMBL" id="JAMKFB020000003">
    <property type="protein sequence ID" value="KAL0199064.1"/>
    <property type="molecule type" value="Genomic_DNA"/>
</dbReference>
<proteinExistence type="predicted"/>
<evidence type="ECO:0000313" key="2">
    <source>
        <dbReference type="Proteomes" id="UP001529510"/>
    </source>
</evidence>
<accession>A0ABD0RKM2</accession>
<dbReference type="AlphaFoldDB" id="A0ABD0RKM2"/>
<protein>
    <submittedName>
        <fullName evidence="1">Uncharacterized protein</fullName>
    </submittedName>
</protein>
<feature type="non-terminal residue" evidence="1">
    <location>
        <position position="71"/>
    </location>
</feature>
<keyword evidence="2" id="KW-1185">Reference proteome</keyword>
<dbReference type="Proteomes" id="UP001529510">
    <property type="component" value="Unassembled WGS sequence"/>
</dbReference>
<sequence length="71" mass="8072">MEMEVIGAIDDFQCDAFGLQLVLLLSKDGRVFACEDELLHLVALNLRDLFQCEMVFPGIETFKLGECFEEL</sequence>